<evidence type="ECO:0000313" key="3">
    <source>
        <dbReference type="Proteomes" id="UP000291301"/>
    </source>
</evidence>
<dbReference type="EMBL" id="SJST01000003">
    <property type="protein sequence ID" value="TCD14098.1"/>
    <property type="molecule type" value="Genomic_DNA"/>
</dbReference>
<name>A0A4R0PCA8_9HYPH</name>
<organism evidence="2 3">
    <name type="scientific">Oricola cellulosilytica</name>
    <dbReference type="NCBI Taxonomy" id="1429082"/>
    <lineage>
        <taxon>Bacteria</taxon>
        <taxon>Pseudomonadati</taxon>
        <taxon>Pseudomonadota</taxon>
        <taxon>Alphaproteobacteria</taxon>
        <taxon>Hyphomicrobiales</taxon>
        <taxon>Ahrensiaceae</taxon>
        <taxon>Oricola</taxon>
    </lineage>
</organism>
<dbReference type="RefSeq" id="WP_131567788.1">
    <property type="nucleotide sequence ID" value="NZ_JAINFK010000002.1"/>
</dbReference>
<proteinExistence type="predicted"/>
<evidence type="ECO:0000313" key="2">
    <source>
        <dbReference type="EMBL" id="TCD14098.1"/>
    </source>
</evidence>
<dbReference type="OrthoDB" id="7476630at2"/>
<reference evidence="2 3" key="1">
    <citation type="journal article" date="2015" name="Antonie Van Leeuwenhoek">
        <title>Oricola cellulosilytica gen. nov., sp. nov., a cellulose-degrading bacterium of the family Phyllobacteriaceae isolated from surface seashore water, and emended descriptions of Mesorhizobium loti and Phyllobacterium myrsinacearum.</title>
        <authorList>
            <person name="Hameed A."/>
            <person name="Shahina M."/>
            <person name="Lai W.A."/>
            <person name="Lin S.Y."/>
            <person name="Young L.S."/>
            <person name="Liu Y.C."/>
            <person name="Hsu Y.H."/>
            <person name="Young C.C."/>
        </authorList>
    </citation>
    <scope>NUCLEOTIDE SEQUENCE [LARGE SCALE GENOMIC DNA]</scope>
    <source>
        <strain evidence="2 3">KCTC 52183</strain>
    </source>
</reference>
<dbReference type="AlphaFoldDB" id="A0A4R0PCA8"/>
<dbReference type="InterPro" id="IPR045599">
    <property type="entry name" value="DUF6456"/>
</dbReference>
<comment type="caution">
    <text evidence="2">The sequence shown here is derived from an EMBL/GenBank/DDBJ whole genome shotgun (WGS) entry which is preliminary data.</text>
</comment>
<evidence type="ECO:0000259" key="1">
    <source>
        <dbReference type="Pfam" id="PF20057"/>
    </source>
</evidence>
<keyword evidence="3" id="KW-1185">Reference proteome</keyword>
<dbReference type="Pfam" id="PF20057">
    <property type="entry name" value="DUF6456"/>
    <property type="match status" value="1"/>
</dbReference>
<dbReference type="Proteomes" id="UP000291301">
    <property type="component" value="Unassembled WGS sequence"/>
</dbReference>
<feature type="domain" description="DUF6456" evidence="1">
    <location>
        <begin position="106"/>
        <end position="242"/>
    </location>
</feature>
<protein>
    <recommendedName>
        <fullName evidence="1">DUF6456 domain-containing protein</fullName>
    </recommendedName>
</protein>
<gene>
    <name evidence="2" type="ORF">E0D97_08365</name>
</gene>
<sequence>MSDARMQKRAMRFLRMLERRDAKLEATGDPETLLMRFEGDRAVRTPRATIDAMLRGGSVGLREGRLRVTDAGRAALTRWSGGSFQAQHGERMGKEASSDGRSIEVTVNLDESPLSSLAHMRRSDGTAWLERRELGAGERLRVDFEQAMLQPRVTALWEGSQVAGNRRKWRNEMMTFPDRVLAARRRVDAAVTAVGPDLGGPLLDICCFLKGLEQVERERGWPRRSAKLMLKTALCALDRHYHPERRERAWTIRHWGSDGYRPSI</sequence>
<accession>A0A4R0PCA8</accession>